<evidence type="ECO:0008006" key="4">
    <source>
        <dbReference type="Google" id="ProtNLM"/>
    </source>
</evidence>
<proteinExistence type="predicted"/>
<evidence type="ECO:0000256" key="1">
    <source>
        <dbReference type="SAM" id="Phobius"/>
    </source>
</evidence>
<keyword evidence="1" id="KW-0812">Transmembrane</keyword>
<keyword evidence="1" id="KW-0472">Membrane</keyword>
<dbReference type="RefSeq" id="WP_212953260.1">
    <property type="nucleotide sequence ID" value="NZ_BORW01000073.1"/>
</dbReference>
<protein>
    <recommendedName>
        <fullName evidence="4">DUF1206 domain-containing protein</fullName>
    </recommendedName>
</protein>
<evidence type="ECO:0000313" key="2">
    <source>
        <dbReference type="EMBL" id="GIO70453.1"/>
    </source>
</evidence>
<keyword evidence="3" id="KW-1185">Reference proteome</keyword>
<reference evidence="2 3" key="1">
    <citation type="submission" date="2021-03" db="EMBL/GenBank/DDBJ databases">
        <title>Antimicrobial resistance genes in bacteria isolated from Japanese honey, and their potential for conferring macrolide and lincosamide resistance in the American foulbrood pathogen Paenibacillus larvae.</title>
        <authorList>
            <person name="Okamoto M."/>
            <person name="Kumagai M."/>
            <person name="Kanamori H."/>
            <person name="Takamatsu D."/>
        </authorList>
    </citation>
    <scope>NUCLEOTIDE SEQUENCE [LARGE SCALE GENOMIC DNA]</scope>
    <source>
        <strain evidence="2 3">J21TS3</strain>
    </source>
</reference>
<organism evidence="2 3">
    <name type="scientific">Paenibacillus cookii</name>
    <dbReference type="NCBI Taxonomy" id="157839"/>
    <lineage>
        <taxon>Bacteria</taxon>
        <taxon>Bacillati</taxon>
        <taxon>Bacillota</taxon>
        <taxon>Bacilli</taxon>
        <taxon>Bacillales</taxon>
        <taxon>Paenibacillaceae</taxon>
        <taxon>Paenibacillus</taxon>
    </lineage>
</organism>
<dbReference type="EMBL" id="BORW01000073">
    <property type="protein sequence ID" value="GIO70453.1"/>
    <property type="molecule type" value="Genomic_DNA"/>
</dbReference>
<keyword evidence="1" id="KW-1133">Transmembrane helix</keyword>
<feature type="transmembrane region" description="Helical" evidence="1">
    <location>
        <begin position="7"/>
        <end position="30"/>
    </location>
</feature>
<name>A0ABQ4M4S8_9BACL</name>
<gene>
    <name evidence="2" type="ORF">J21TS3_52740</name>
</gene>
<sequence length="84" mass="9195">MNKRGAGISFIGIAAFLYGIRYIAAAIFGSKTTVLSDKFFNAALEYIGPSLFYLSVVSFIIGLIYLYFAEIVDSSEGNKDKYGD</sequence>
<accession>A0ABQ4M4S8</accession>
<feature type="transmembrane region" description="Helical" evidence="1">
    <location>
        <begin position="50"/>
        <end position="69"/>
    </location>
</feature>
<dbReference type="Proteomes" id="UP000680638">
    <property type="component" value="Unassembled WGS sequence"/>
</dbReference>
<comment type="caution">
    <text evidence="2">The sequence shown here is derived from an EMBL/GenBank/DDBJ whole genome shotgun (WGS) entry which is preliminary data.</text>
</comment>
<evidence type="ECO:0000313" key="3">
    <source>
        <dbReference type="Proteomes" id="UP000680638"/>
    </source>
</evidence>